<reference evidence="2" key="1">
    <citation type="submission" date="2023-05" db="EMBL/GenBank/DDBJ databases">
        <title>Cannabis rhizosphere genomes.</title>
        <authorList>
            <person name="Goff K.L."/>
        </authorList>
    </citation>
    <scope>NUCLEOTIDE SEQUENCE</scope>
    <source>
        <strain evidence="2">SPPC 2817</strain>
    </source>
</reference>
<name>A0ABT8LUL3_9GAMM</name>
<accession>A0ABT8LUL3</accession>
<dbReference type="SMART" id="SM00248">
    <property type="entry name" value="ANK"/>
    <property type="match status" value="5"/>
</dbReference>
<evidence type="ECO:0000313" key="3">
    <source>
        <dbReference type="Proteomes" id="UP001176500"/>
    </source>
</evidence>
<dbReference type="InterPro" id="IPR051616">
    <property type="entry name" value="Cul2-RING_E3_ligase_SR"/>
</dbReference>
<proteinExistence type="predicted"/>
<feature type="signal peptide" evidence="1">
    <location>
        <begin position="1"/>
        <end position="38"/>
    </location>
</feature>
<keyword evidence="1" id="KW-0732">Signal</keyword>
<evidence type="ECO:0008006" key="4">
    <source>
        <dbReference type="Google" id="ProtNLM"/>
    </source>
</evidence>
<sequence>MFNFFIILKEQKMPILNRCATACALALSLLGSSVAAHAGEQEELTQKLDESVMTYAYSKSSSDMDTINELIKNGAHPTIQTLWYAAYYKQPALLDRFLDMSVNVNQAISDNGETVLLSALGNTEKSELSDDDLHILQSLLKAGANTNVIAQGGTNTPLIAAAQSQGAAPALVKLLLQFGADAKQVTPQGFSPIMGEGAANLEVIKLLVAAGTDPYGVSKVGSTPLHFVCTRDSSQDGQPDPQAAQRIALLHKPGTSIDAQPPQQQAWPVGTPLLESLTSNNPDCVKALLAAGADKDALAFPAEYVAADPSVKGKTVRQNILGSAEKYPDLYSPEIVALFQK</sequence>
<dbReference type="Pfam" id="PF00023">
    <property type="entry name" value="Ank"/>
    <property type="match status" value="1"/>
</dbReference>
<dbReference type="InterPro" id="IPR002110">
    <property type="entry name" value="Ankyrin_rpt"/>
</dbReference>
<dbReference type="EMBL" id="JASMRX010000019">
    <property type="protein sequence ID" value="MDN6881001.1"/>
    <property type="molecule type" value="Genomic_DNA"/>
</dbReference>
<feature type="chain" id="PRO_5047138685" description="Ankyrin repeat domain-containing protein" evidence="1">
    <location>
        <begin position="39"/>
        <end position="341"/>
    </location>
</feature>
<dbReference type="Proteomes" id="UP001176500">
    <property type="component" value="Unassembled WGS sequence"/>
</dbReference>
<dbReference type="PANTHER" id="PTHR46224">
    <property type="entry name" value="ANKYRIN REPEAT FAMILY PROTEIN"/>
    <property type="match status" value="1"/>
</dbReference>
<protein>
    <recommendedName>
        <fullName evidence="4">Ankyrin repeat domain-containing protein</fullName>
    </recommendedName>
</protein>
<gene>
    <name evidence="2" type="ORF">QO199_20335</name>
</gene>
<dbReference type="PANTHER" id="PTHR46224:SF64">
    <property type="entry name" value="IQ MOTIF AND ANKYRIN REPEAT DOMAIN-CONTAINING PROTEIN 1"/>
    <property type="match status" value="1"/>
</dbReference>
<keyword evidence="3" id="KW-1185">Reference proteome</keyword>
<dbReference type="RefSeq" id="WP_301480949.1">
    <property type="nucleotide sequence ID" value="NZ_CP196538.1"/>
</dbReference>
<evidence type="ECO:0000256" key="1">
    <source>
        <dbReference type="SAM" id="SignalP"/>
    </source>
</evidence>
<comment type="caution">
    <text evidence="2">The sequence shown here is derived from an EMBL/GenBank/DDBJ whole genome shotgun (WGS) entry which is preliminary data.</text>
</comment>
<organism evidence="2 3">
    <name type="scientific">Serratia bockelmannii</name>
    <dbReference type="NCBI Taxonomy" id="2703793"/>
    <lineage>
        <taxon>Bacteria</taxon>
        <taxon>Pseudomonadati</taxon>
        <taxon>Pseudomonadota</taxon>
        <taxon>Gammaproteobacteria</taxon>
        <taxon>Enterobacterales</taxon>
        <taxon>Yersiniaceae</taxon>
        <taxon>Serratia</taxon>
    </lineage>
</organism>
<evidence type="ECO:0000313" key="2">
    <source>
        <dbReference type="EMBL" id="MDN6881001.1"/>
    </source>
</evidence>